<dbReference type="InterPro" id="IPR020084">
    <property type="entry name" value="NUDIX_hydrolase_CS"/>
</dbReference>
<proteinExistence type="predicted"/>
<dbReference type="InterPro" id="IPR015797">
    <property type="entry name" value="NUDIX_hydrolase-like_dom_sf"/>
</dbReference>
<dbReference type="Gene3D" id="3.90.79.10">
    <property type="entry name" value="Nucleoside Triphosphate Pyrophosphohydrolase"/>
    <property type="match status" value="1"/>
</dbReference>
<dbReference type="InterPro" id="IPR000086">
    <property type="entry name" value="NUDIX_hydrolase_dom"/>
</dbReference>
<sequence length="230" mass="24728">MSVLKEPLLDIKTTSDNKLGNGRWLSLHEVQFSDPSGTVHGWEVCRRVKPASTLPDADPDAPSVDAVDIIPIIKNNSGAATHVVLVVQFRPALGAYAIEFPSGLIDADEQPIQAALRELEEETGFGQESGHSIKVVKISEATAYEPGLTGSCSRVVVVEIGMQESDPCGPGFSLPRSKLQEDEWSLQVVALPLAGLLTSLQDVQESNGGPQKLVLDSRLYAWAIGRELGY</sequence>
<dbReference type="GO" id="GO:0019693">
    <property type="term" value="P:ribose phosphate metabolic process"/>
    <property type="evidence" value="ECO:0007669"/>
    <property type="project" value="TreeGrafter"/>
</dbReference>
<dbReference type="PANTHER" id="PTHR11839:SF1">
    <property type="entry name" value="ADP-SUGAR PYROPHOSPHATASE"/>
    <property type="match status" value="1"/>
</dbReference>
<dbReference type="GO" id="GO:0006753">
    <property type="term" value="P:nucleoside phosphate metabolic process"/>
    <property type="evidence" value="ECO:0007669"/>
    <property type="project" value="TreeGrafter"/>
</dbReference>
<reference evidence="3" key="1">
    <citation type="submission" date="2021-07" db="EMBL/GenBank/DDBJ databases">
        <title>Draft genome of Mortierella alpina, strain LL118, isolated from an aspen leaf litter sample.</title>
        <authorList>
            <person name="Yang S."/>
            <person name="Vinatzer B.A."/>
        </authorList>
    </citation>
    <scope>NUCLEOTIDE SEQUENCE</scope>
    <source>
        <strain evidence="3">LL118</strain>
    </source>
</reference>
<accession>A0A9P8A6S1</accession>
<dbReference type="AlphaFoldDB" id="A0A9P8A6S1"/>
<dbReference type="GO" id="GO:0016787">
    <property type="term" value="F:hydrolase activity"/>
    <property type="evidence" value="ECO:0007669"/>
    <property type="project" value="UniProtKB-KW"/>
</dbReference>
<dbReference type="Proteomes" id="UP000717515">
    <property type="component" value="Unassembled WGS sequence"/>
</dbReference>
<dbReference type="PROSITE" id="PS00893">
    <property type="entry name" value="NUDIX_BOX"/>
    <property type="match status" value="1"/>
</dbReference>
<evidence type="ECO:0000313" key="3">
    <source>
        <dbReference type="EMBL" id="KAG9324979.1"/>
    </source>
</evidence>
<evidence type="ECO:0000256" key="1">
    <source>
        <dbReference type="ARBA" id="ARBA00022801"/>
    </source>
</evidence>
<dbReference type="PROSITE" id="PS51462">
    <property type="entry name" value="NUDIX"/>
    <property type="match status" value="1"/>
</dbReference>
<dbReference type="SUPFAM" id="SSF55811">
    <property type="entry name" value="Nudix"/>
    <property type="match status" value="1"/>
</dbReference>
<feature type="domain" description="Nudix hydrolase" evidence="2">
    <location>
        <begin position="62"/>
        <end position="216"/>
    </location>
</feature>
<gene>
    <name evidence="3" type="ORF">KVV02_000488</name>
</gene>
<keyword evidence="1" id="KW-0378">Hydrolase</keyword>
<evidence type="ECO:0000313" key="4">
    <source>
        <dbReference type="Proteomes" id="UP000717515"/>
    </source>
</evidence>
<evidence type="ECO:0000259" key="2">
    <source>
        <dbReference type="PROSITE" id="PS51462"/>
    </source>
</evidence>
<dbReference type="Pfam" id="PF00293">
    <property type="entry name" value="NUDIX"/>
    <property type="match status" value="1"/>
</dbReference>
<dbReference type="EMBL" id="JAIFTL010000051">
    <property type="protein sequence ID" value="KAG9324979.1"/>
    <property type="molecule type" value="Genomic_DNA"/>
</dbReference>
<name>A0A9P8A6S1_MORAP</name>
<dbReference type="CDD" id="cd18888">
    <property type="entry name" value="NUDIX_ADPRase_Nudt5"/>
    <property type="match status" value="1"/>
</dbReference>
<dbReference type="PANTHER" id="PTHR11839">
    <property type="entry name" value="UDP/ADP-SUGAR PYROPHOSPHATASE"/>
    <property type="match status" value="1"/>
</dbReference>
<organism evidence="3 4">
    <name type="scientific">Mortierella alpina</name>
    <name type="common">Oleaginous fungus</name>
    <name type="synonym">Mortierella renispora</name>
    <dbReference type="NCBI Taxonomy" id="64518"/>
    <lineage>
        <taxon>Eukaryota</taxon>
        <taxon>Fungi</taxon>
        <taxon>Fungi incertae sedis</taxon>
        <taxon>Mucoromycota</taxon>
        <taxon>Mortierellomycotina</taxon>
        <taxon>Mortierellomycetes</taxon>
        <taxon>Mortierellales</taxon>
        <taxon>Mortierellaceae</taxon>
        <taxon>Mortierella</taxon>
    </lineage>
</organism>
<protein>
    <recommendedName>
        <fullName evidence="2">Nudix hydrolase domain-containing protein</fullName>
    </recommendedName>
</protein>
<comment type="caution">
    <text evidence="3">The sequence shown here is derived from an EMBL/GenBank/DDBJ whole genome shotgun (WGS) entry which is preliminary data.</text>
</comment>